<comment type="function">
    <text evidence="19">DNA-binding protein involved in single-strand DNA break repair, double-strand DNA break repair and base excision repair. Resolves abortive DNA ligation intermediates formed either at base excision sites, or when DNA ligases attempt to repair non-ligatable breaks induced by reactive oxygen species. Catalyzes the release of adenylate groups covalently linked to 5'-phosphate termini, resulting in the production of 5'-phosphate termini that can be efficiently rejoined. Likewise, catalyzes the release of 3'-linked guanosine (DNAppG) and inosine (DNAppI) from DNA, but has higher specific activity with 5'-linked adenosine (AppDNA).</text>
</comment>
<dbReference type="Gene3D" id="3.40.50.720">
    <property type="entry name" value="NAD(P)-binding Rossmann-like Domain"/>
    <property type="match status" value="2"/>
</dbReference>
<evidence type="ECO:0000256" key="8">
    <source>
        <dbReference type="ARBA" id="ARBA00022763"/>
    </source>
</evidence>
<dbReference type="OrthoDB" id="9991913at2759"/>
<evidence type="ECO:0000256" key="15">
    <source>
        <dbReference type="ARBA" id="ARBA00023242"/>
    </source>
</evidence>
<dbReference type="GO" id="GO:0051287">
    <property type="term" value="F:NAD binding"/>
    <property type="evidence" value="ECO:0007669"/>
    <property type="project" value="InterPro"/>
</dbReference>
<protein>
    <recommendedName>
        <fullName evidence="20">Aprataxin-like protein</fullName>
        <ecNumber evidence="5">3.6.1.71</ecNumber>
        <ecNumber evidence="4">3.6.1.72</ecNumber>
    </recommendedName>
    <alternativeName>
        <fullName evidence="21">Hit family protein 3</fullName>
    </alternativeName>
</protein>
<proteinExistence type="inferred from homology"/>
<keyword evidence="9" id="KW-0378">Hydrolase</keyword>
<name>A0A178FDZ7_TRIVO</name>
<dbReference type="EMBL" id="LHPN01000009">
    <property type="protein sequence ID" value="OAL70398.1"/>
    <property type="molecule type" value="Genomic_DNA"/>
</dbReference>
<dbReference type="Pfam" id="PF01230">
    <property type="entry name" value="HIT"/>
    <property type="match status" value="1"/>
</dbReference>
<sequence>MSREGEPSASRTSIPVLPVLQAGAIGGTCGLLYGGVSGVLRAHHPIIKSISTGIYWFAFGSSFWWLRSNILRIQFEDNATPKERIYSSVASSGLSGGAINLAMNRRFLPGLVICSMLGFVGQYSYNKLEERQARLQSEPTSTKTWAERMADSRWIPIRNLSNEQYKTMLQEKLLSVDVEIALIDDRLKELKGPGDEEPGTERLYDQNSLARKPRVLSLGTTKHLGEDFIAEFQREFDLWVLEICPRGQLKSRLEDDIKEHGPVDGFIIGPNSIPYYPFDEEVLSPLVPGCKIIASLTSGYNMFAVEWIAKQGMWLTNTLDAVAEPTADMAMFLLLAVFRNTTNAEQSARAGTWRNNLNPTHDPSGCTLGIVGLGTIGKYLAKKAAAFNLKVIYHNRTQLSADIESEYGVTYYASLHEMLAASDAVSICCPLTERTKGLIGPKEFAVMKDGAYLVNTARGPIVDEKSLIEALESGKIARAGLDVFNEEPDFNPYFKTSDKVIIQPHLAGLTDAAVRRAGRESFENRYSHDLTDPLLLLDTAPVDTATSQLPLYLHPLENAYINTRYPFLHIINMAEESINARDEKKNSDNQKRNAFAELMNPRQKRAASPPTEPKPSRLKPFKNRDSLGAYIKDPESFSASTVISHSPEFVVIHDLYPKSAVHLLILPRDPQKFFQHPFVAFEDASFLDSVRQEAARVQKQAASELRRKFGKVSALDRKRSEALDADDDGDADTVPDELPEGRDWGKEIMCGIHANPSMNHLHIHVISVDRCGHSLRHRKHYNSFSTPFFVELDAFPLAEDDKRRHPDREGYLKSDLKCWRCGRNFGNKFTQLKAHLEEEFEEWKRI</sequence>
<keyword evidence="12" id="KW-0520">NAD</keyword>
<dbReference type="PROSITE" id="PS00671">
    <property type="entry name" value="D_2_HYDROXYACID_DH_3"/>
    <property type="match status" value="1"/>
</dbReference>
<dbReference type="CDD" id="cd12168">
    <property type="entry name" value="Mand_dh_like"/>
    <property type="match status" value="1"/>
</dbReference>
<comment type="subcellular location">
    <subcellularLocation>
        <location evidence="2">Cytoplasm</location>
    </subcellularLocation>
    <subcellularLocation>
        <location evidence="1">Nucleus</location>
    </subcellularLocation>
</comment>
<comment type="catalytic activity">
    <reaction evidence="18">
        <text>a 5'-end adenosine-5'-diphospho-5'-ribonucleoside-2'-deoxyribonucleotide-DNA + H2O = a 5'-end 5'-phospho-ribonucleoside-2'-deoxyribonucleotide-DNA + AMP + 2 H(+)</text>
        <dbReference type="Rhea" id="RHEA:52132"/>
        <dbReference type="Rhea" id="RHEA-COMP:13182"/>
        <dbReference type="Rhea" id="RHEA-COMP:13183"/>
        <dbReference type="ChEBI" id="CHEBI:15377"/>
        <dbReference type="ChEBI" id="CHEBI:15378"/>
        <dbReference type="ChEBI" id="CHEBI:136414"/>
        <dbReference type="ChEBI" id="CHEBI:136415"/>
        <dbReference type="ChEBI" id="CHEBI:456215"/>
        <dbReference type="EC" id="3.6.1.71"/>
    </reaction>
</comment>
<evidence type="ECO:0000256" key="14">
    <source>
        <dbReference type="ARBA" id="ARBA00023204"/>
    </source>
</evidence>
<feature type="domain" description="D-isomer specific 2-hydroxyacid dehydrogenase NAD-binding" evidence="26">
    <location>
        <begin position="332"/>
        <end position="507"/>
    </location>
</feature>
<comment type="caution">
    <text evidence="28">The sequence shown here is derived from an EMBL/GenBank/DDBJ whole genome shotgun (WGS) entry which is preliminary data.</text>
</comment>
<evidence type="ECO:0000256" key="22">
    <source>
        <dbReference type="SAM" id="MobiDB-lite"/>
    </source>
</evidence>
<keyword evidence="23" id="KW-1133">Transmembrane helix</keyword>
<evidence type="ECO:0000256" key="3">
    <source>
        <dbReference type="ARBA" id="ARBA00005854"/>
    </source>
</evidence>
<evidence type="ECO:0000256" key="4">
    <source>
        <dbReference type="ARBA" id="ARBA00012495"/>
    </source>
</evidence>
<evidence type="ECO:0000256" key="2">
    <source>
        <dbReference type="ARBA" id="ARBA00004496"/>
    </source>
</evidence>
<dbReference type="GO" id="GO:0120108">
    <property type="term" value="F:DNA-3'-diphospho-5'-guanosine diphosphatase activity"/>
    <property type="evidence" value="ECO:0007669"/>
    <property type="project" value="UniProtKB-EC"/>
</dbReference>
<evidence type="ECO:0000256" key="21">
    <source>
        <dbReference type="ARBA" id="ARBA00076243"/>
    </source>
</evidence>
<dbReference type="EC" id="3.6.1.71" evidence="5"/>
<dbReference type="Pfam" id="PF00389">
    <property type="entry name" value="2-Hacid_dh"/>
    <property type="match status" value="1"/>
</dbReference>
<evidence type="ECO:0000256" key="19">
    <source>
        <dbReference type="ARBA" id="ARBA00059438"/>
    </source>
</evidence>
<dbReference type="PANTHER" id="PTHR10996:SF129">
    <property type="entry name" value="2-HYDROXYACID DEHYDROGENASE C1773.17C-RELATED"/>
    <property type="match status" value="1"/>
</dbReference>
<keyword evidence="23" id="KW-0812">Transmembrane</keyword>
<gene>
    <name evidence="28" type="ORF">A7D00_5364</name>
</gene>
<evidence type="ECO:0000256" key="6">
    <source>
        <dbReference type="ARBA" id="ARBA00022490"/>
    </source>
</evidence>
<dbReference type="GO" id="GO:0046872">
    <property type="term" value="F:metal ion binding"/>
    <property type="evidence" value="ECO:0007669"/>
    <property type="project" value="UniProtKB-KW"/>
</dbReference>
<keyword evidence="6" id="KW-0963">Cytoplasm</keyword>
<evidence type="ECO:0000256" key="18">
    <source>
        <dbReference type="ARBA" id="ARBA00044713"/>
    </source>
</evidence>
<dbReference type="Pfam" id="PF02826">
    <property type="entry name" value="2-Hacid_dh_C"/>
    <property type="match status" value="1"/>
</dbReference>
<dbReference type="EC" id="3.6.1.72" evidence="4"/>
<dbReference type="FunFam" id="3.40.50.720:FF:000203">
    <property type="entry name" value="D-3-phosphoglycerate dehydrogenase (SerA)"/>
    <property type="match status" value="1"/>
</dbReference>
<dbReference type="InterPro" id="IPR036291">
    <property type="entry name" value="NAD(P)-bd_dom_sf"/>
</dbReference>
<evidence type="ECO:0000259" key="26">
    <source>
        <dbReference type="Pfam" id="PF02826"/>
    </source>
</evidence>
<dbReference type="GO" id="GO:0005829">
    <property type="term" value="C:cytosol"/>
    <property type="evidence" value="ECO:0007669"/>
    <property type="project" value="TreeGrafter"/>
</dbReference>
<evidence type="ECO:0000313" key="29">
    <source>
        <dbReference type="Proteomes" id="UP000243519"/>
    </source>
</evidence>
<evidence type="ECO:0000259" key="24">
    <source>
        <dbReference type="Pfam" id="PF00389"/>
    </source>
</evidence>
<comment type="catalytic activity">
    <reaction evidence="16">
        <text>a 3'-end 2'-deoxyribonucleotide-3'-diphospho-5'-guanosine-DNA + H2O = a 3'-end 2'-deoxyribonucleotide 3'-phosphate-DNA + GMP + 2 H(+)</text>
        <dbReference type="Rhea" id="RHEA:52140"/>
        <dbReference type="Rhea" id="RHEA-COMP:13186"/>
        <dbReference type="Rhea" id="RHEA-COMP:13187"/>
        <dbReference type="ChEBI" id="CHEBI:15377"/>
        <dbReference type="ChEBI" id="CHEBI:15378"/>
        <dbReference type="ChEBI" id="CHEBI:58115"/>
        <dbReference type="ChEBI" id="CHEBI:136419"/>
        <dbReference type="ChEBI" id="CHEBI:136420"/>
        <dbReference type="EC" id="3.6.1.72"/>
    </reaction>
</comment>
<comment type="similarity">
    <text evidence="3">Belongs to the D-isomer specific 2-hydroxyacid dehydrogenase family.</text>
</comment>
<dbReference type="GO" id="GO:0016618">
    <property type="term" value="F:hydroxypyruvate reductase [NAD(P)H] activity"/>
    <property type="evidence" value="ECO:0007669"/>
    <property type="project" value="TreeGrafter"/>
</dbReference>
<keyword evidence="7" id="KW-0479">Metal-binding</keyword>
<dbReference type="Pfam" id="PF16278">
    <property type="entry name" value="zf-C2HE"/>
    <property type="match status" value="1"/>
</dbReference>
<feature type="transmembrane region" description="Helical" evidence="23">
    <location>
        <begin position="46"/>
        <end position="66"/>
    </location>
</feature>
<dbReference type="AlphaFoldDB" id="A0A178FDZ7"/>
<evidence type="ECO:0000256" key="13">
    <source>
        <dbReference type="ARBA" id="ARBA00023125"/>
    </source>
</evidence>
<dbReference type="FunFam" id="3.30.428.10:FF:000017">
    <property type="entry name" value="Aprataxin-like protein"/>
    <property type="match status" value="1"/>
</dbReference>
<evidence type="ECO:0000256" key="7">
    <source>
        <dbReference type="ARBA" id="ARBA00022723"/>
    </source>
</evidence>
<dbReference type="SUPFAM" id="SSF51735">
    <property type="entry name" value="NAD(P)-binding Rossmann-fold domains"/>
    <property type="match status" value="1"/>
</dbReference>
<keyword evidence="8" id="KW-0227">DNA damage</keyword>
<evidence type="ECO:0000313" key="28">
    <source>
        <dbReference type="EMBL" id="OAL70398.1"/>
    </source>
</evidence>
<keyword evidence="10" id="KW-0862">Zinc</keyword>
<dbReference type="InterPro" id="IPR029753">
    <property type="entry name" value="D-isomer_DH_CS"/>
</dbReference>
<dbReference type="SUPFAM" id="SSF52283">
    <property type="entry name" value="Formate/glycerate dehydrogenase catalytic domain-like"/>
    <property type="match status" value="1"/>
</dbReference>
<evidence type="ECO:0000256" key="17">
    <source>
        <dbReference type="ARBA" id="ARBA00044639"/>
    </source>
</evidence>
<evidence type="ECO:0000256" key="23">
    <source>
        <dbReference type="SAM" id="Phobius"/>
    </source>
</evidence>
<keyword evidence="13" id="KW-0238">DNA-binding</keyword>
<keyword evidence="11" id="KW-0560">Oxidoreductase</keyword>
<dbReference type="InterPro" id="IPR032566">
    <property type="entry name" value="Znf-C2HE"/>
</dbReference>
<comment type="catalytic activity">
    <reaction evidence="17">
        <text>a 5'-end adenosine-5'-diphospho-5'-2'-deoxyribonucleoside-DNA + H2O = a 5'-end 5'-phospho-2'-deoxyribonucleoside-DNA + AMP + 2 H(+)</text>
        <dbReference type="Rhea" id="RHEA:52128"/>
        <dbReference type="Rhea" id="RHEA-COMP:13180"/>
        <dbReference type="Rhea" id="RHEA-COMP:13181"/>
        <dbReference type="ChEBI" id="CHEBI:15377"/>
        <dbReference type="ChEBI" id="CHEBI:15378"/>
        <dbReference type="ChEBI" id="CHEBI:136412"/>
        <dbReference type="ChEBI" id="CHEBI:136413"/>
        <dbReference type="ChEBI" id="CHEBI:456215"/>
        <dbReference type="EC" id="3.6.1.71"/>
    </reaction>
</comment>
<feature type="domain" description="HIT" evidence="25">
    <location>
        <begin position="640"/>
        <end position="768"/>
    </location>
</feature>
<evidence type="ECO:0000256" key="12">
    <source>
        <dbReference type="ARBA" id="ARBA00023027"/>
    </source>
</evidence>
<dbReference type="InterPro" id="IPR006140">
    <property type="entry name" value="D-isomer_DH_NAD-bd"/>
</dbReference>
<dbReference type="InterPro" id="IPR006139">
    <property type="entry name" value="D-isomer_2_OHA_DH_cat_dom"/>
</dbReference>
<evidence type="ECO:0000259" key="25">
    <source>
        <dbReference type="Pfam" id="PF01230"/>
    </source>
</evidence>
<dbReference type="GO" id="GO:0005634">
    <property type="term" value="C:nucleus"/>
    <property type="evidence" value="ECO:0007669"/>
    <property type="project" value="UniProtKB-SubCell"/>
</dbReference>
<reference evidence="28 29" key="1">
    <citation type="submission" date="2016-05" db="EMBL/GenBank/DDBJ databases">
        <title>Genome sequencing of Trichophyton violaceum CMCC(F)T3l isolated from hair.</title>
        <authorList>
            <person name="Zhan P."/>
            <person name="Tao Y."/>
            <person name="Liu W."/>
        </authorList>
    </citation>
    <scope>NUCLEOTIDE SEQUENCE [LARGE SCALE GENOMIC DNA]</scope>
    <source>
        <strain evidence="29">CMCC(F)T3l</strain>
    </source>
</reference>
<evidence type="ECO:0000256" key="20">
    <source>
        <dbReference type="ARBA" id="ARBA00068941"/>
    </source>
</evidence>
<dbReference type="PANTHER" id="PTHR10996">
    <property type="entry name" value="2-HYDROXYACID DEHYDROGENASE-RELATED"/>
    <property type="match status" value="1"/>
</dbReference>
<dbReference type="GO" id="GO:0033699">
    <property type="term" value="F:DNA 5'-adenosine monophosphate hydrolase activity"/>
    <property type="evidence" value="ECO:0007669"/>
    <property type="project" value="UniProtKB-EC"/>
</dbReference>
<evidence type="ECO:0000256" key="9">
    <source>
        <dbReference type="ARBA" id="ARBA00022801"/>
    </source>
</evidence>
<keyword evidence="14" id="KW-0234">DNA repair</keyword>
<dbReference type="GO" id="GO:0030267">
    <property type="term" value="F:glyoxylate reductase (NADPH) activity"/>
    <property type="evidence" value="ECO:0007669"/>
    <property type="project" value="TreeGrafter"/>
</dbReference>
<dbReference type="GO" id="GO:0006281">
    <property type="term" value="P:DNA repair"/>
    <property type="evidence" value="ECO:0007669"/>
    <property type="project" value="UniProtKB-KW"/>
</dbReference>
<dbReference type="InterPro" id="IPR011146">
    <property type="entry name" value="HIT-like"/>
</dbReference>
<dbReference type="Gene3D" id="3.30.428.10">
    <property type="entry name" value="HIT-like"/>
    <property type="match status" value="1"/>
</dbReference>
<evidence type="ECO:0000256" key="16">
    <source>
        <dbReference type="ARBA" id="ARBA00024601"/>
    </source>
</evidence>
<evidence type="ECO:0000256" key="1">
    <source>
        <dbReference type="ARBA" id="ARBA00004123"/>
    </source>
</evidence>
<organism evidence="28 29">
    <name type="scientific">Trichophyton violaceum</name>
    <dbReference type="NCBI Taxonomy" id="34388"/>
    <lineage>
        <taxon>Eukaryota</taxon>
        <taxon>Fungi</taxon>
        <taxon>Dikarya</taxon>
        <taxon>Ascomycota</taxon>
        <taxon>Pezizomycotina</taxon>
        <taxon>Eurotiomycetes</taxon>
        <taxon>Eurotiomycetidae</taxon>
        <taxon>Onygenales</taxon>
        <taxon>Arthrodermataceae</taxon>
        <taxon>Trichophyton</taxon>
    </lineage>
</organism>
<keyword evidence="15" id="KW-0539">Nucleus</keyword>
<evidence type="ECO:0000259" key="27">
    <source>
        <dbReference type="Pfam" id="PF16278"/>
    </source>
</evidence>
<dbReference type="GO" id="GO:0003677">
    <property type="term" value="F:DNA binding"/>
    <property type="evidence" value="ECO:0007669"/>
    <property type="project" value="UniProtKB-KW"/>
</dbReference>
<feature type="domain" description="D-isomer specific 2-hydroxyacid dehydrogenase catalytic" evidence="24">
    <location>
        <begin position="226"/>
        <end position="524"/>
    </location>
</feature>
<feature type="domain" description="Aprataxin C2HE/C2H2/C2HC zinc finger" evidence="27">
    <location>
        <begin position="785"/>
        <end position="842"/>
    </location>
</feature>
<feature type="transmembrane region" description="Helical" evidence="23">
    <location>
        <begin position="12"/>
        <end position="34"/>
    </location>
</feature>
<evidence type="ECO:0000256" key="11">
    <source>
        <dbReference type="ARBA" id="ARBA00023002"/>
    </source>
</evidence>
<evidence type="ECO:0000256" key="10">
    <source>
        <dbReference type="ARBA" id="ARBA00022833"/>
    </source>
</evidence>
<dbReference type="InterPro" id="IPR050223">
    <property type="entry name" value="D-isomer_2-hydroxyacid_DH"/>
</dbReference>
<dbReference type="InterPro" id="IPR036265">
    <property type="entry name" value="HIT-like_sf"/>
</dbReference>
<dbReference type="SUPFAM" id="SSF54197">
    <property type="entry name" value="HIT-like"/>
    <property type="match status" value="1"/>
</dbReference>
<keyword evidence="29" id="KW-1185">Reference proteome</keyword>
<accession>A0A178FDZ7</accession>
<keyword evidence="23" id="KW-0472">Membrane</keyword>
<feature type="region of interest" description="Disordered" evidence="22">
    <location>
        <begin position="597"/>
        <end position="623"/>
    </location>
</feature>
<dbReference type="Proteomes" id="UP000243519">
    <property type="component" value="Unassembled WGS sequence"/>
</dbReference>
<evidence type="ECO:0000256" key="5">
    <source>
        <dbReference type="ARBA" id="ARBA00012496"/>
    </source>
</evidence>